<evidence type="ECO:0000256" key="3">
    <source>
        <dbReference type="ARBA" id="ARBA00022679"/>
    </source>
</evidence>
<keyword evidence="5" id="KW-0548">Nucleotidyltransferase</keyword>
<feature type="binding site" evidence="12">
    <location>
        <position position="135"/>
    </location>
    <ligand>
        <name>ATP</name>
        <dbReference type="ChEBI" id="CHEBI:30616"/>
    </ligand>
</feature>
<keyword evidence="7 12" id="KW-0547">Nucleotide-binding</keyword>
<dbReference type="GO" id="GO:0005524">
    <property type="term" value="F:ATP binding"/>
    <property type="evidence" value="ECO:0007669"/>
    <property type="project" value="UniProtKB-KW"/>
</dbReference>
<dbReference type="GO" id="GO:0046872">
    <property type="term" value="F:metal ion binding"/>
    <property type="evidence" value="ECO:0007669"/>
    <property type="project" value="UniProtKB-KW"/>
</dbReference>
<protein>
    <recommendedName>
        <fullName evidence="13">Rhodanese domain-containing protein</fullName>
    </recommendedName>
</protein>
<feature type="binding site" evidence="12">
    <location>
        <position position="114"/>
    </location>
    <ligand>
        <name>ATP</name>
        <dbReference type="ChEBI" id="CHEBI:30616"/>
    </ligand>
</feature>
<proteinExistence type="inferred from homology"/>
<gene>
    <name evidence="12" type="primary">UBA4</name>
    <name evidence="14" type="ORF">D9619_004611</name>
</gene>
<dbReference type="InterPro" id="IPR000594">
    <property type="entry name" value="ThiF_NAD_FAD-bd"/>
</dbReference>
<evidence type="ECO:0000256" key="4">
    <source>
        <dbReference type="ARBA" id="ARBA00022694"/>
    </source>
</evidence>
<keyword evidence="3 12" id="KW-0808">Transferase</keyword>
<dbReference type="SMART" id="SM00450">
    <property type="entry name" value="RHOD"/>
    <property type="match status" value="1"/>
</dbReference>
<dbReference type="OrthoDB" id="10261062at2759"/>
<feature type="binding site" evidence="12">
    <location>
        <position position="266"/>
    </location>
    <ligand>
        <name>Zn(2+)</name>
        <dbReference type="ChEBI" id="CHEBI:29105"/>
    </ligand>
</feature>
<name>A0A8H5BR58_9AGAR</name>
<evidence type="ECO:0000256" key="12">
    <source>
        <dbReference type="HAMAP-Rule" id="MF_03049"/>
    </source>
</evidence>
<dbReference type="CDD" id="cd00757">
    <property type="entry name" value="ThiF_MoeB_HesA_family"/>
    <property type="match status" value="1"/>
</dbReference>
<reference evidence="14 15" key="1">
    <citation type="journal article" date="2020" name="ISME J.">
        <title>Uncovering the hidden diversity of litter-decomposition mechanisms in mushroom-forming fungi.</title>
        <authorList>
            <person name="Floudas D."/>
            <person name="Bentzer J."/>
            <person name="Ahren D."/>
            <person name="Johansson T."/>
            <person name="Persson P."/>
            <person name="Tunlid A."/>
        </authorList>
    </citation>
    <scope>NUCLEOTIDE SEQUENCE [LARGE SCALE GENOMIC DNA]</scope>
    <source>
        <strain evidence="14 15">CBS 101986</strain>
    </source>
</reference>
<evidence type="ECO:0000256" key="9">
    <source>
        <dbReference type="ARBA" id="ARBA00022833"/>
    </source>
</evidence>
<organism evidence="14 15">
    <name type="scientific">Psilocybe cf. subviscida</name>
    <dbReference type="NCBI Taxonomy" id="2480587"/>
    <lineage>
        <taxon>Eukaryota</taxon>
        <taxon>Fungi</taxon>
        <taxon>Dikarya</taxon>
        <taxon>Basidiomycota</taxon>
        <taxon>Agaricomycotina</taxon>
        <taxon>Agaricomycetes</taxon>
        <taxon>Agaricomycetidae</taxon>
        <taxon>Agaricales</taxon>
        <taxon>Agaricineae</taxon>
        <taxon>Strophariaceae</taxon>
        <taxon>Psilocybe</taxon>
    </lineage>
</organism>
<dbReference type="PROSITE" id="PS50206">
    <property type="entry name" value="RHODANESE_3"/>
    <property type="match status" value="1"/>
</dbReference>
<evidence type="ECO:0000256" key="2">
    <source>
        <dbReference type="ARBA" id="ARBA00022490"/>
    </source>
</evidence>
<evidence type="ECO:0000259" key="13">
    <source>
        <dbReference type="PROSITE" id="PS50206"/>
    </source>
</evidence>
<evidence type="ECO:0000313" key="15">
    <source>
        <dbReference type="Proteomes" id="UP000567179"/>
    </source>
</evidence>
<feature type="binding site" evidence="12">
    <location>
        <position position="338"/>
    </location>
    <ligand>
        <name>Zn(2+)</name>
        <dbReference type="ChEBI" id="CHEBI:29105"/>
    </ligand>
</feature>
<dbReference type="HAMAP" id="MF_03049">
    <property type="entry name" value="MOCS3_Uba4"/>
    <property type="match status" value="1"/>
</dbReference>
<evidence type="ECO:0000256" key="5">
    <source>
        <dbReference type="ARBA" id="ARBA00022695"/>
    </source>
</evidence>
<comment type="similarity">
    <text evidence="12">In the N-terminal section; belongs to the HesA/MoeB/ThiF family. UBA4 subfamily.</text>
</comment>
<keyword evidence="2 12" id="KW-0963">Cytoplasm</keyword>
<feature type="active site" description="Glycyl thioester intermediate; for adenylyltransferase activity" evidence="12">
    <location>
        <position position="280"/>
    </location>
</feature>
<evidence type="ECO:0000256" key="6">
    <source>
        <dbReference type="ARBA" id="ARBA00022723"/>
    </source>
</evidence>
<accession>A0A8H5BR58</accession>
<evidence type="ECO:0000256" key="8">
    <source>
        <dbReference type="ARBA" id="ARBA00022786"/>
    </source>
</evidence>
<keyword evidence="6 12" id="KW-0479">Metal-binding</keyword>
<dbReference type="AlphaFoldDB" id="A0A8H5BR58"/>
<evidence type="ECO:0000256" key="10">
    <source>
        <dbReference type="ARBA" id="ARBA00022840"/>
    </source>
</evidence>
<dbReference type="InterPro" id="IPR001763">
    <property type="entry name" value="Rhodanese-like_dom"/>
</dbReference>
<feature type="binding site" evidence="12">
    <location>
        <begin position="142"/>
        <end position="146"/>
    </location>
    <ligand>
        <name>ATP</name>
        <dbReference type="ChEBI" id="CHEBI:30616"/>
    </ligand>
</feature>
<keyword evidence="4 12" id="KW-0819">tRNA processing</keyword>
<feature type="active site" description="Cysteine persulfide intermediate; for sulfurtransferase activity" evidence="12">
    <location>
        <position position="468"/>
    </location>
</feature>
<evidence type="ECO:0000256" key="1">
    <source>
        <dbReference type="ARBA" id="ARBA00004514"/>
    </source>
</evidence>
<evidence type="ECO:0000256" key="7">
    <source>
        <dbReference type="ARBA" id="ARBA00022741"/>
    </source>
</evidence>
<comment type="pathway">
    <text evidence="12">tRNA modification; 5-methoxycarbonylmethyl-2-thiouridine-tRNA biosynthesis.</text>
</comment>
<dbReference type="EMBL" id="JAACJJ010000014">
    <property type="protein sequence ID" value="KAF5327068.1"/>
    <property type="molecule type" value="Genomic_DNA"/>
</dbReference>
<keyword evidence="10 12" id="KW-0067">ATP-binding</keyword>
<feature type="domain" description="Rhodanese" evidence="13">
    <location>
        <begin position="404"/>
        <end position="536"/>
    </location>
</feature>
<dbReference type="GO" id="GO:0070566">
    <property type="term" value="F:adenylyltransferase activity"/>
    <property type="evidence" value="ECO:0007669"/>
    <property type="project" value="InterPro"/>
</dbReference>
<dbReference type="InterPro" id="IPR045886">
    <property type="entry name" value="ThiF/MoeB/HesA"/>
</dbReference>
<dbReference type="InterPro" id="IPR036873">
    <property type="entry name" value="Rhodanese-like_dom_sf"/>
</dbReference>
<comment type="subcellular location">
    <subcellularLocation>
        <location evidence="1">Cytoplasm</location>
        <location evidence="1">Cytosol</location>
    </subcellularLocation>
</comment>
<dbReference type="Pfam" id="PF00581">
    <property type="entry name" value="Rhodanese"/>
    <property type="match status" value="1"/>
</dbReference>
<dbReference type="FunFam" id="3.40.50.720:FF:000033">
    <property type="entry name" value="Adenylyltransferase and sulfurtransferase MOCS3"/>
    <property type="match status" value="1"/>
</dbReference>
<feature type="binding site" evidence="12">
    <location>
        <position position="159"/>
    </location>
    <ligand>
        <name>ATP</name>
        <dbReference type="ChEBI" id="CHEBI:30616"/>
    </ligand>
</feature>
<dbReference type="PANTHER" id="PTHR10953:SF102">
    <property type="entry name" value="ADENYLYLTRANSFERASE AND SULFURTRANSFERASE MOCS3"/>
    <property type="match status" value="1"/>
</dbReference>
<keyword evidence="15" id="KW-1185">Reference proteome</keyword>
<feature type="binding site" evidence="12">
    <location>
        <position position="341"/>
    </location>
    <ligand>
        <name>Zn(2+)</name>
        <dbReference type="ChEBI" id="CHEBI:29105"/>
    </ligand>
</feature>
<keyword evidence="9 12" id="KW-0862">Zinc</keyword>
<comment type="cofactor">
    <cofactor evidence="12">
        <name>Zn(2+)</name>
        <dbReference type="ChEBI" id="CHEBI:29105"/>
    </cofactor>
    <text evidence="12">Binds 1 zinc ion per subunit.</text>
</comment>
<dbReference type="Gene3D" id="3.40.250.10">
    <property type="entry name" value="Rhodanese-like domain"/>
    <property type="match status" value="1"/>
</dbReference>
<evidence type="ECO:0000313" key="14">
    <source>
        <dbReference type="EMBL" id="KAF5327068.1"/>
    </source>
</evidence>
<dbReference type="GO" id="GO:0042292">
    <property type="term" value="F:URM1 activating enzyme activity"/>
    <property type="evidence" value="ECO:0007669"/>
    <property type="project" value="TreeGrafter"/>
</dbReference>
<evidence type="ECO:0000256" key="11">
    <source>
        <dbReference type="ARBA" id="ARBA00023268"/>
    </source>
</evidence>
<sequence>MGWRKLPTCLPLQAIIHGHPPSSIYVALPSRSSVYVLKALRRAPIWQRNGIKKSLPISAVCRLHKAGASFFCTMTTLSIPEYQRYGRQMILDGIGLTGQIKLKSASVVVVGAGGLGCPALQYLGAAGIGRLGIIDHDDVETSNLQRQILHNEETVGMFKAESAALALKRSVFLNNSANSLIKGFSSSVNAELTIEVHSVMLNASNALSLLCPYDIILDCTDNLPVRYLLSDAAVALKKPLVSGAAQKFEGQLCVYNLGEEGPCYRCLYPVPPPPEAVGSCAELGILGAVAGIIGNMQALETIKIILGLHNPTPTLLLFSALGLSPFRTIKLRARKPTCSACSPTARLAGGLTESTDYVQFCGGAAPDWVTAGLIPGLAGHRVKPDILSEAIQKSIPGDGGQRSQPNPCRIIDVRPPTEFGICSLPGSENIPLKQVLANPSQILSGTFNSPPSGQMALGTPPQEIFVVCRLGNDSQIAAQALRQAAVSLASSSTAPPSLDEPATALEGCPTPSSEFKVMDVVGGLRGWSLNVDNSFPIY</sequence>
<dbReference type="Gene3D" id="3.40.50.720">
    <property type="entry name" value="NAD(P)-binding Rossmann-like Domain"/>
    <property type="match status" value="1"/>
</dbReference>
<dbReference type="GO" id="GO:0004792">
    <property type="term" value="F:thiosulfate-cyanide sulfurtransferase activity"/>
    <property type="evidence" value="ECO:0007669"/>
    <property type="project" value="TreeGrafter"/>
</dbReference>
<keyword evidence="11 12" id="KW-0511">Multifunctional enzyme</keyword>
<dbReference type="GO" id="GO:0002143">
    <property type="term" value="P:tRNA wobble position uridine thiolation"/>
    <property type="evidence" value="ECO:0007669"/>
    <property type="project" value="InterPro"/>
</dbReference>
<dbReference type="UniPathway" id="UPA00988"/>
<dbReference type="SUPFAM" id="SSF69572">
    <property type="entry name" value="Activating enzymes of the ubiquitin-like proteins"/>
    <property type="match status" value="1"/>
</dbReference>
<dbReference type="PANTHER" id="PTHR10953">
    <property type="entry name" value="UBIQUITIN-ACTIVATING ENZYME E1"/>
    <property type="match status" value="1"/>
</dbReference>
<dbReference type="InterPro" id="IPR028885">
    <property type="entry name" value="MOCS3/Uba4"/>
</dbReference>
<keyword evidence="8" id="KW-0833">Ubl conjugation pathway</keyword>
<dbReference type="Pfam" id="PF00899">
    <property type="entry name" value="ThiF"/>
    <property type="match status" value="1"/>
</dbReference>
<dbReference type="InterPro" id="IPR035985">
    <property type="entry name" value="Ubiquitin-activating_enz"/>
</dbReference>
<dbReference type="Proteomes" id="UP000567179">
    <property type="component" value="Unassembled WGS sequence"/>
</dbReference>
<feature type="binding site" evidence="12">
    <location>
        <begin position="221"/>
        <end position="222"/>
    </location>
    <ligand>
        <name>ATP</name>
        <dbReference type="ChEBI" id="CHEBI:30616"/>
    </ligand>
</feature>
<feature type="binding site" evidence="12">
    <location>
        <position position="263"/>
    </location>
    <ligand>
        <name>Zn(2+)</name>
        <dbReference type="ChEBI" id="CHEBI:29105"/>
    </ligand>
</feature>
<dbReference type="GO" id="GO:0032447">
    <property type="term" value="P:protein urmylation"/>
    <property type="evidence" value="ECO:0007669"/>
    <property type="project" value="TreeGrafter"/>
</dbReference>
<dbReference type="GO" id="GO:0005829">
    <property type="term" value="C:cytosol"/>
    <property type="evidence" value="ECO:0007669"/>
    <property type="project" value="UniProtKB-SubCell"/>
</dbReference>
<comment type="caution">
    <text evidence="14">The sequence shown here is derived from an EMBL/GenBank/DDBJ whole genome shotgun (WGS) entry which is preliminary data.</text>
</comment>